<comment type="caution">
    <text evidence="2">The sequence shown here is derived from an EMBL/GenBank/DDBJ whole genome shotgun (WGS) entry which is preliminary data.</text>
</comment>
<evidence type="ECO:0000256" key="1">
    <source>
        <dbReference type="SAM" id="Phobius"/>
    </source>
</evidence>
<name>A0ABT7M1V9_9CYAN</name>
<dbReference type="RefSeq" id="WP_285965265.1">
    <property type="nucleotide sequence ID" value="NZ_JASVEJ010000039.1"/>
</dbReference>
<keyword evidence="3" id="KW-1185">Reference proteome</keyword>
<dbReference type="PROSITE" id="PS00409">
    <property type="entry name" value="PROKAR_NTER_METHYL"/>
    <property type="match status" value="1"/>
</dbReference>
<protein>
    <submittedName>
        <fullName evidence="2">Prepilin-type N-terminal cleavage/methylation domain-containing protein</fullName>
    </submittedName>
</protein>
<gene>
    <name evidence="2" type="ORF">QQ055_10230</name>
</gene>
<dbReference type="Pfam" id="PF07963">
    <property type="entry name" value="N_methyl"/>
    <property type="match status" value="1"/>
</dbReference>
<dbReference type="InterPro" id="IPR012902">
    <property type="entry name" value="N_methyl_site"/>
</dbReference>
<sequence>MKEAIRTLKNDKSGFSLVEVVIALVIFMFVFSGIYMVSSRAMLMLDSSRQSARATDITLANIEYLRTRAWDQLVYFTNTAPGQAISVSSNMIVSQLTPYMVCSYLELHPDDPLNIFLTAQTGQRPSRQIIMEYFPSGIPVTPGGSATNHVIKATVVTAWQNMSGTMMTNTMTTLISKGGLSANYLGLNEADVDFLNQLTAQ</sequence>
<dbReference type="EMBL" id="JASVEJ010000039">
    <property type="protein sequence ID" value="MDL5057827.1"/>
    <property type="molecule type" value="Genomic_DNA"/>
</dbReference>
<keyword evidence="1" id="KW-0472">Membrane</keyword>
<keyword evidence="1" id="KW-1133">Transmembrane helix</keyword>
<keyword evidence="1" id="KW-0812">Transmembrane</keyword>
<proteinExistence type="predicted"/>
<evidence type="ECO:0000313" key="3">
    <source>
        <dbReference type="Proteomes" id="UP001230986"/>
    </source>
</evidence>
<accession>A0ABT7M1V9</accession>
<feature type="transmembrane region" description="Helical" evidence="1">
    <location>
        <begin position="20"/>
        <end position="43"/>
    </location>
</feature>
<reference evidence="2 3" key="1">
    <citation type="submission" date="2023-06" db="EMBL/GenBank/DDBJ databases">
        <title>Whole genome sequence of Oscillatoria calcuttensis NRMC-F 0142.</title>
        <authorList>
            <person name="Shakena Fathima T."/>
            <person name="Muralitharan G."/>
            <person name="Thajuddin N."/>
        </authorList>
    </citation>
    <scope>NUCLEOTIDE SEQUENCE [LARGE SCALE GENOMIC DNA]</scope>
    <source>
        <strain evidence="2 3">NRMC-F 0142</strain>
    </source>
</reference>
<dbReference type="Proteomes" id="UP001230986">
    <property type="component" value="Unassembled WGS sequence"/>
</dbReference>
<evidence type="ECO:0000313" key="2">
    <source>
        <dbReference type="EMBL" id="MDL5057827.1"/>
    </source>
</evidence>
<organism evidence="2 3">
    <name type="scientific">Geitlerinema calcuttense NRMC-F 0142</name>
    <dbReference type="NCBI Taxonomy" id="2922238"/>
    <lineage>
        <taxon>Bacteria</taxon>
        <taxon>Bacillati</taxon>
        <taxon>Cyanobacteriota</taxon>
        <taxon>Cyanophyceae</taxon>
        <taxon>Geitlerinematales</taxon>
        <taxon>Geitlerinemataceae</taxon>
        <taxon>Geitlerinema</taxon>
    </lineage>
</organism>
<dbReference type="NCBIfam" id="TIGR02532">
    <property type="entry name" value="IV_pilin_GFxxxE"/>
    <property type="match status" value="1"/>
</dbReference>